<protein>
    <submittedName>
        <fullName evidence="1">Uncharacterized protein</fullName>
    </submittedName>
</protein>
<gene>
    <name evidence="1" type="ORF">GQS65_13030</name>
</gene>
<dbReference type="RefSeq" id="WP_158205075.1">
    <property type="nucleotide sequence ID" value="NZ_WSZK01000022.1"/>
</dbReference>
<comment type="caution">
    <text evidence="1">The sequence shown here is derived from an EMBL/GenBank/DDBJ whole genome shotgun (WGS) entry which is preliminary data.</text>
</comment>
<dbReference type="Proteomes" id="UP000451471">
    <property type="component" value="Unassembled WGS sequence"/>
</dbReference>
<accession>A0A6B0GKD7</accession>
<dbReference type="EMBL" id="WSZK01000022">
    <property type="protein sequence ID" value="MWG35396.1"/>
    <property type="molecule type" value="Genomic_DNA"/>
</dbReference>
<organism evidence="1 2">
    <name type="scientific">Halomarina oriensis</name>
    <dbReference type="NCBI Taxonomy" id="671145"/>
    <lineage>
        <taxon>Archaea</taxon>
        <taxon>Methanobacteriati</taxon>
        <taxon>Methanobacteriota</taxon>
        <taxon>Stenosarchaea group</taxon>
        <taxon>Halobacteria</taxon>
        <taxon>Halobacteriales</taxon>
        <taxon>Natronomonadaceae</taxon>
        <taxon>Halomarina</taxon>
    </lineage>
</organism>
<dbReference type="AlphaFoldDB" id="A0A6B0GKD7"/>
<evidence type="ECO:0000313" key="2">
    <source>
        <dbReference type="Proteomes" id="UP000451471"/>
    </source>
</evidence>
<keyword evidence="2" id="KW-1185">Reference proteome</keyword>
<sequence length="288" mass="32146">MDHELLPLAALVDRGIERRVAIELADWGLATRNRSHRVRFDDDTFGVTLRFDPNSRFEPLLVALEEELETRVDFDTIDTVAKAEAADGGHFGIAARVVPALDRSVSSYVRRNLDVLSEQSRRIVLANRRGQSFEDSFEQRVADAGVEFVRSVLTLKAFDETAHVNADYRDWDYPALCEAVPDALESLFDGHTTNTPPTGLPDYFVYGEQGDVEAFLSGLGDDEETVSLSHAGAFVEVKHTTSKDGRVHINGNQRNFIPKLTDAGADVFFYEGTPDGTDLRRSWLTPRE</sequence>
<name>A0A6B0GKD7_9EURY</name>
<reference evidence="1 2" key="1">
    <citation type="submission" date="2019-12" db="EMBL/GenBank/DDBJ databases">
        <title>Halocatena pleomorpha gen. nov. sp. nov., an extremely halophilic archaeon of family Halobacteriaceae isolated from saltpan soil.</title>
        <authorList>
            <person name="Pal Y."/>
            <person name="Verma A."/>
            <person name="Krishnamurthi S."/>
            <person name="Kumar P."/>
        </authorList>
    </citation>
    <scope>NUCLEOTIDE SEQUENCE [LARGE SCALE GENOMIC DNA]</scope>
    <source>
        <strain evidence="1 2">JCM 16495</strain>
    </source>
</reference>
<proteinExistence type="predicted"/>
<evidence type="ECO:0000313" key="1">
    <source>
        <dbReference type="EMBL" id="MWG35396.1"/>
    </source>
</evidence>